<sequence>MTIELPGAIAGYFAADATRDADRVARCFTRDAVVRDEGKTHRGRDAIRSWKADTSTAYSYTVAPFAIATEGGRTVVTSRLEGNFPGSPTNLRYFFVLDGDGIAGLEIVP</sequence>
<accession>A0AAC9EYD7</accession>
<dbReference type="KEGG" id="ati:AL072_23140"/>
<gene>
    <name evidence="2" type="ORF">AL072_23140</name>
</gene>
<dbReference type="InterPro" id="IPR037401">
    <property type="entry name" value="SnoaL-like"/>
</dbReference>
<evidence type="ECO:0000313" key="2">
    <source>
        <dbReference type="EMBL" id="ALG74396.1"/>
    </source>
</evidence>
<dbReference type="Gene3D" id="3.10.450.50">
    <property type="match status" value="1"/>
</dbReference>
<protein>
    <submittedName>
        <fullName evidence="2">Polyketide cyclase</fullName>
    </submittedName>
</protein>
<dbReference type="EMBL" id="CP012404">
    <property type="protein sequence ID" value="ALG74396.1"/>
    <property type="molecule type" value="Genomic_DNA"/>
</dbReference>
<proteinExistence type="predicted"/>
<keyword evidence="3" id="KW-1185">Reference proteome</keyword>
<feature type="domain" description="SnoaL-like" evidence="1">
    <location>
        <begin position="11"/>
        <end position="96"/>
    </location>
</feature>
<evidence type="ECO:0000313" key="3">
    <source>
        <dbReference type="Proteomes" id="UP000069935"/>
    </source>
</evidence>
<dbReference type="InterPro" id="IPR032710">
    <property type="entry name" value="NTF2-like_dom_sf"/>
</dbReference>
<reference evidence="2 3" key="2">
    <citation type="journal article" date="2016" name="Genome Announc.">
        <title>Complete Genome Sequence of a Strain of Azospirillum thiophilum Isolated from a Sulfide Spring.</title>
        <authorList>
            <person name="Fomenkov A."/>
            <person name="Vincze T."/>
            <person name="Grabovich M."/>
            <person name="Anton B.P."/>
            <person name="Dubinina G."/>
            <person name="Orlova M."/>
            <person name="Belousova E."/>
            <person name="Roberts R.J."/>
        </authorList>
    </citation>
    <scope>NUCLEOTIDE SEQUENCE [LARGE SCALE GENOMIC DNA]</scope>
    <source>
        <strain evidence="2 3">BV-S</strain>
    </source>
</reference>
<dbReference type="AlphaFoldDB" id="A0AAC9EYD7"/>
<reference evidence="3" key="1">
    <citation type="submission" date="2015-08" db="EMBL/GenBank/DDBJ databases">
        <title>Complete Genome Sequence of Azospirillum thiophilum BV-S.</title>
        <authorList>
            <person name="Fomenkov A."/>
            <person name="Vincze T."/>
            <person name="Grabovich M."/>
            <person name="Dubinina G."/>
            <person name="Orlova M."/>
            <person name="Belousova E."/>
            <person name="Roberts R.J."/>
        </authorList>
    </citation>
    <scope>NUCLEOTIDE SEQUENCE [LARGE SCALE GENOMIC DNA]</scope>
    <source>
        <strain evidence="3">BV-S</strain>
    </source>
</reference>
<organism evidence="2 3">
    <name type="scientific">Azospirillum thiophilum</name>
    <dbReference type="NCBI Taxonomy" id="528244"/>
    <lineage>
        <taxon>Bacteria</taxon>
        <taxon>Pseudomonadati</taxon>
        <taxon>Pseudomonadota</taxon>
        <taxon>Alphaproteobacteria</taxon>
        <taxon>Rhodospirillales</taxon>
        <taxon>Azospirillaceae</taxon>
        <taxon>Azospirillum</taxon>
    </lineage>
</organism>
<dbReference type="RefSeq" id="WP_045583999.1">
    <property type="nucleotide sequence ID" value="NZ_CP012404.1"/>
</dbReference>
<dbReference type="Proteomes" id="UP000069935">
    <property type="component" value="Chromosome 4"/>
</dbReference>
<dbReference type="SUPFAM" id="SSF54427">
    <property type="entry name" value="NTF2-like"/>
    <property type="match status" value="1"/>
</dbReference>
<evidence type="ECO:0000259" key="1">
    <source>
        <dbReference type="Pfam" id="PF12680"/>
    </source>
</evidence>
<dbReference type="Pfam" id="PF12680">
    <property type="entry name" value="SnoaL_2"/>
    <property type="match status" value="1"/>
</dbReference>
<name>A0AAC9EYD7_9PROT</name>